<protein>
    <recommendedName>
        <fullName evidence="5">Chromo domain-containing protein</fullName>
    </recommendedName>
</protein>
<dbReference type="FunFam" id="2.40.50.40:FF:000031">
    <property type="entry name" value="Heterochromatin protein 1"/>
    <property type="match status" value="1"/>
</dbReference>
<comment type="subcellular location">
    <subcellularLocation>
        <location evidence="1">Nucleus</location>
    </subcellularLocation>
</comment>
<evidence type="ECO:0000313" key="7">
    <source>
        <dbReference type="Proteomes" id="UP000321570"/>
    </source>
</evidence>
<dbReference type="PRINTS" id="PR00504">
    <property type="entry name" value="CHROMODOMAIN"/>
</dbReference>
<dbReference type="GO" id="GO:0005634">
    <property type="term" value="C:nucleus"/>
    <property type="evidence" value="ECO:0007669"/>
    <property type="project" value="UniProtKB-SubCell"/>
</dbReference>
<dbReference type="EMBL" id="CABIJS010000144">
    <property type="protein sequence ID" value="VUZ44715.1"/>
    <property type="molecule type" value="Genomic_DNA"/>
</dbReference>
<dbReference type="InterPro" id="IPR023780">
    <property type="entry name" value="Chromo_domain"/>
</dbReference>
<dbReference type="Pfam" id="PF00385">
    <property type="entry name" value="Chromo"/>
    <property type="match status" value="1"/>
</dbReference>
<dbReference type="Gene3D" id="2.40.50.40">
    <property type="match status" value="2"/>
</dbReference>
<proteinExistence type="predicted"/>
<dbReference type="PROSITE" id="PS00598">
    <property type="entry name" value="CHROMO_1"/>
    <property type="match status" value="1"/>
</dbReference>
<evidence type="ECO:0000256" key="1">
    <source>
        <dbReference type="ARBA" id="ARBA00004123"/>
    </source>
</evidence>
<dbReference type="AlphaFoldDB" id="A0A564YBQ6"/>
<dbReference type="PROSITE" id="PS50013">
    <property type="entry name" value="CHROMO_2"/>
    <property type="match status" value="2"/>
</dbReference>
<evidence type="ECO:0000256" key="4">
    <source>
        <dbReference type="SAM" id="MobiDB-lite"/>
    </source>
</evidence>
<accession>A0A564YBQ6</accession>
<dbReference type="CDD" id="cd00034">
    <property type="entry name" value="CSD"/>
    <property type="match status" value="1"/>
</dbReference>
<keyword evidence="7" id="KW-1185">Reference proteome</keyword>
<dbReference type="Proteomes" id="UP000321570">
    <property type="component" value="Unassembled WGS sequence"/>
</dbReference>
<dbReference type="InterPro" id="IPR051219">
    <property type="entry name" value="Heterochromatin_chromo-domain"/>
</dbReference>
<dbReference type="InterPro" id="IPR000953">
    <property type="entry name" value="Chromo/chromo_shadow_dom"/>
</dbReference>
<dbReference type="Pfam" id="PF01393">
    <property type="entry name" value="Chromo_shadow"/>
    <property type="match status" value="1"/>
</dbReference>
<evidence type="ECO:0000256" key="3">
    <source>
        <dbReference type="ARBA" id="ARBA00023242"/>
    </source>
</evidence>
<name>A0A564YBQ6_HYMDI</name>
<feature type="compositionally biased region" description="Basic and acidic residues" evidence="4">
    <location>
        <begin position="137"/>
        <end position="150"/>
    </location>
</feature>
<feature type="domain" description="Chromo" evidence="5">
    <location>
        <begin position="11"/>
        <end position="69"/>
    </location>
</feature>
<dbReference type="CDD" id="cd18631">
    <property type="entry name" value="CD_HP1_like"/>
    <property type="match status" value="1"/>
</dbReference>
<dbReference type="PANTHER" id="PTHR22812">
    <property type="entry name" value="CHROMOBOX PROTEIN"/>
    <property type="match status" value="1"/>
</dbReference>
<keyword evidence="3" id="KW-0539">Nucleus</keyword>
<dbReference type="SUPFAM" id="SSF54160">
    <property type="entry name" value="Chromo domain-like"/>
    <property type="match status" value="2"/>
</dbReference>
<gene>
    <name evidence="6" type="ORF">WMSIL1_LOCUS4891</name>
</gene>
<keyword evidence="2" id="KW-0677">Repeat</keyword>
<dbReference type="SMART" id="SM00300">
    <property type="entry name" value="ChSh"/>
    <property type="match status" value="1"/>
</dbReference>
<evidence type="ECO:0000256" key="2">
    <source>
        <dbReference type="ARBA" id="ARBA00022737"/>
    </source>
</evidence>
<dbReference type="InterPro" id="IPR016197">
    <property type="entry name" value="Chromo-like_dom_sf"/>
</dbReference>
<evidence type="ECO:0000313" key="6">
    <source>
        <dbReference type="EMBL" id="VUZ44715.1"/>
    </source>
</evidence>
<feature type="region of interest" description="Disordered" evidence="4">
    <location>
        <begin position="64"/>
        <end position="175"/>
    </location>
</feature>
<evidence type="ECO:0000259" key="5">
    <source>
        <dbReference type="PROSITE" id="PS50013"/>
    </source>
</evidence>
<dbReference type="SMART" id="SM00298">
    <property type="entry name" value="CHROMO"/>
    <property type="match status" value="2"/>
</dbReference>
<feature type="domain" description="Chromo" evidence="5">
    <location>
        <begin position="185"/>
        <end position="243"/>
    </location>
</feature>
<organism evidence="6 7">
    <name type="scientific">Hymenolepis diminuta</name>
    <name type="common">Rat tapeworm</name>
    <dbReference type="NCBI Taxonomy" id="6216"/>
    <lineage>
        <taxon>Eukaryota</taxon>
        <taxon>Metazoa</taxon>
        <taxon>Spiralia</taxon>
        <taxon>Lophotrochozoa</taxon>
        <taxon>Platyhelminthes</taxon>
        <taxon>Cestoda</taxon>
        <taxon>Eucestoda</taxon>
        <taxon>Cyclophyllidea</taxon>
        <taxon>Hymenolepididae</taxon>
        <taxon>Hymenolepis</taxon>
    </lineage>
</organism>
<dbReference type="InterPro" id="IPR017984">
    <property type="entry name" value="Chromo_dom_subgr"/>
</dbReference>
<sequence>MSDSETNPDEYIVEKVLRVRIRNGVKEYFLKWKGYPESENTWEPEGNLDCPDLIRQFEENAKKGIAKVRSGRTSSVASSDAGSVKVTETTKVEPAPSSGTTASATVEPENSTKEAAESTTSTRTRKRKAATTEAEPEDGKSTDENAKESEAAEVAVEEESTPAKRQALSEIPGSTQKARGFERNLNVERIIGATESAGELMFLIKWQGLDVADLVPAKEANVRCPQSVIKFYEERLTWHTPENNQTSNQS</sequence>
<feature type="compositionally biased region" description="Polar residues" evidence="4">
    <location>
        <begin position="71"/>
        <end position="89"/>
    </location>
</feature>
<dbReference type="InterPro" id="IPR008251">
    <property type="entry name" value="Chromo_shadow_dom"/>
</dbReference>
<reference evidence="6 7" key="1">
    <citation type="submission" date="2019-07" db="EMBL/GenBank/DDBJ databases">
        <authorList>
            <person name="Jastrzebski P J."/>
            <person name="Paukszto L."/>
            <person name="Jastrzebski P J."/>
        </authorList>
    </citation>
    <scope>NUCLEOTIDE SEQUENCE [LARGE SCALE GENOMIC DNA]</scope>
    <source>
        <strain evidence="6 7">WMS-il1</strain>
    </source>
</reference>
<dbReference type="InterPro" id="IPR023779">
    <property type="entry name" value="Chromodomain_CS"/>
</dbReference>
<dbReference type="GO" id="GO:0000792">
    <property type="term" value="C:heterochromatin"/>
    <property type="evidence" value="ECO:0007669"/>
    <property type="project" value="UniProtKB-ARBA"/>
</dbReference>